<reference evidence="2" key="1">
    <citation type="submission" date="2017-11" db="EMBL/GenBank/DDBJ databases">
        <authorList>
            <person name="Watanabe M."/>
            <person name="Kojima H."/>
        </authorList>
    </citation>
    <scope>NUCLEOTIDE SEQUENCE [LARGE SCALE GENOMIC DNA]</scope>
    <source>
        <strain evidence="2">Tokyo 01</strain>
    </source>
</reference>
<organism evidence="1 2">
    <name type="scientific">Desulfonema ishimotonii</name>
    <dbReference type="NCBI Taxonomy" id="45657"/>
    <lineage>
        <taxon>Bacteria</taxon>
        <taxon>Pseudomonadati</taxon>
        <taxon>Thermodesulfobacteriota</taxon>
        <taxon>Desulfobacteria</taxon>
        <taxon>Desulfobacterales</taxon>
        <taxon>Desulfococcaceae</taxon>
        <taxon>Desulfonema</taxon>
    </lineage>
</organism>
<dbReference type="Proteomes" id="UP000288096">
    <property type="component" value="Unassembled WGS sequence"/>
</dbReference>
<gene>
    <name evidence="1" type="ORF">DENIS_1773</name>
</gene>
<accession>A0A401FV39</accession>
<sequence>MPLPFQPDLFQQLFSRVRLVLFSPFFGQFAFKGVFQHGLTVDFKLCLRFFQAADAAVELGKEFFYFGDDAVLFGEGE</sequence>
<protein>
    <submittedName>
        <fullName evidence="1">Uncharacterized protein</fullName>
    </submittedName>
</protein>
<reference evidence="2" key="2">
    <citation type="submission" date="2019-01" db="EMBL/GenBank/DDBJ databases">
        <title>Genome sequence of Desulfonema ishimotonii strain Tokyo 01.</title>
        <authorList>
            <person name="Fukui M."/>
        </authorList>
    </citation>
    <scope>NUCLEOTIDE SEQUENCE [LARGE SCALE GENOMIC DNA]</scope>
    <source>
        <strain evidence="2">Tokyo 01</strain>
    </source>
</reference>
<proteinExistence type="predicted"/>
<name>A0A401FV39_9BACT</name>
<comment type="caution">
    <text evidence="1">The sequence shown here is derived from an EMBL/GenBank/DDBJ whole genome shotgun (WGS) entry which is preliminary data.</text>
</comment>
<dbReference type="AlphaFoldDB" id="A0A401FV39"/>
<evidence type="ECO:0000313" key="2">
    <source>
        <dbReference type="Proteomes" id="UP000288096"/>
    </source>
</evidence>
<evidence type="ECO:0000313" key="1">
    <source>
        <dbReference type="EMBL" id="GBC60814.1"/>
    </source>
</evidence>
<dbReference type="EMBL" id="BEXT01000001">
    <property type="protein sequence ID" value="GBC60814.1"/>
    <property type="molecule type" value="Genomic_DNA"/>
</dbReference>
<keyword evidence="2" id="KW-1185">Reference proteome</keyword>